<dbReference type="PANTHER" id="PTHR15503">
    <property type="entry name" value="LDOC1 RELATED"/>
    <property type="match status" value="1"/>
</dbReference>
<dbReference type="CDD" id="cd00303">
    <property type="entry name" value="retropepsin_like"/>
    <property type="match status" value="1"/>
</dbReference>
<feature type="region of interest" description="Disordered" evidence="9">
    <location>
        <begin position="1"/>
        <end position="20"/>
    </location>
</feature>
<evidence type="ECO:0000256" key="6">
    <source>
        <dbReference type="ARBA" id="ARBA00022801"/>
    </source>
</evidence>
<dbReference type="STRING" id="3827.A0A3Q7WXL1"/>
<dbReference type="InterPro" id="IPR001878">
    <property type="entry name" value="Znf_CCHC"/>
</dbReference>
<dbReference type="OrthoDB" id="1418883at2759"/>
<dbReference type="InterPro" id="IPR000477">
    <property type="entry name" value="RT_dom"/>
</dbReference>
<feature type="compositionally biased region" description="Basic and acidic residues" evidence="9">
    <location>
        <begin position="1"/>
        <end position="10"/>
    </location>
</feature>
<dbReference type="GO" id="GO:0003676">
    <property type="term" value="F:nucleic acid binding"/>
    <property type="evidence" value="ECO:0007669"/>
    <property type="project" value="InterPro"/>
</dbReference>
<evidence type="ECO:0000259" key="10">
    <source>
        <dbReference type="PROSITE" id="PS50158"/>
    </source>
</evidence>
<dbReference type="Gene3D" id="4.10.60.10">
    <property type="entry name" value="Zinc finger, CCHC-type"/>
    <property type="match status" value="1"/>
</dbReference>
<dbReference type="Pfam" id="PF00078">
    <property type="entry name" value="RVT_1"/>
    <property type="match status" value="1"/>
</dbReference>
<dbReference type="GO" id="GO:0003964">
    <property type="term" value="F:RNA-directed DNA polymerase activity"/>
    <property type="evidence" value="ECO:0007669"/>
    <property type="project" value="UniProtKB-KW"/>
</dbReference>
<dbReference type="InterPro" id="IPR043502">
    <property type="entry name" value="DNA/RNA_pol_sf"/>
</dbReference>
<dbReference type="CDD" id="cd01647">
    <property type="entry name" value="RT_LTR"/>
    <property type="match status" value="1"/>
</dbReference>
<dbReference type="Pfam" id="PF08284">
    <property type="entry name" value="RVP_2"/>
    <property type="match status" value="1"/>
</dbReference>
<dbReference type="SUPFAM" id="SSF56672">
    <property type="entry name" value="DNA/RNA polymerases"/>
    <property type="match status" value="1"/>
</dbReference>
<dbReference type="FunFam" id="3.10.10.10:FF:000007">
    <property type="entry name" value="Retrovirus-related Pol polyprotein from transposon 17.6-like Protein"/>
    <property type="match status" value="1"/>
</dbReference>
<evidence type="ECO:0000256" key="8">
    <source>
        <dbReference type="PROSITE-ProRule" id="PRU00047"/>
    </source>
</evidence>
<dbReference type="Gene3D" id="3.10.10.10">
    <property type="entry name" value="HIV Type 1 Reverse Transcriptase, subunit A, domain 1"/>
    <property type="match status" value="1"/>
</dbReference>
<organism evidence="11 12">
    <name type="scientific">Cicer arietinum</name>
    <name type="common">Chickpea</name>
    <name type="synonym">Garbanzo</name>
    <dbReference type="NCBI Taxonomy" id="3827"/>
    <lineage>
        <taxon>Eukaryota</taxon>
        <taxon>Viridiplantae</taxon>
        <taxon>Streptophyta</taxon>
        <taxon>Embryophyta</taxon>
        <taxon>Tracheophyta</taxon>
        <taxon>Spermatophyta</taxon>
        <taxon>Magnoliopsida</taxon>
        <taxon>eudicotyledons</taxon>
        <taxon>Gunneridae</taxon>
        <taxon>Pentapetalae</taxon>
        <taxon>rosids</taxon>
        <taxon>fabids</taxon>
        <taxon>Fabales</taxon>
        <taxon>Fabaceae</taxon>
        <taxon>Papilionoideae</taxon>
        <taxon>50 kb inversion clade</taxon>
        <taxon>NPAAA clade</taxon>
        <taxon>Hologalegina</taxon>
        <taxon>IRL clade</taxon>
        <taxon>Cicereae</taxon>
        <taxon>Cicer</taxon>
    </lineage>
</organism>
<keyword evidence="5" id="KW-0255">Endonuclease</keyword>
<evidence type="ECO:0000256" key="9">
    <source>
        <dbReference type="SAM" id="MobiDB-lite"/>
    </source>
</evidence>
<dbReference type="SUPFAM" id="SSF50630">
    <property type="entry name" value="Acid proteases"/>
    <property type="match status" value="1"/>
</dbReference>
<keyword evidence="7" id="KW-0695">RNA-directed DNA polymerase</keyword>
<dbReference type="InterPro" id="IPR032567">
    <property type="entry name" value="RTL1-rel"/>
</dbReference>
<dbReference type="InterPro" id="IPR001969">
    <property type="entry name" value="Aspartic_peptidase_AS"/>
</dbReference>
<dbReference type="SMART" id="SM00343">
    <property type="entry name" value="ZnF_C2HC"/>
    <property type="match status" value="1"/>
</dbReference>
<evidence type="ECO:0000256" key="1">
    <source>
        <dbReference type="ARBA" id="ARBA00022670"/>
    </source>
</evidence>
<evidence type="ECO:0000256" key="4">
    <source>
        <dbReference type="ARBA" id="ARBA00022722"/>
    </source>
</evidence>
<name>A0A3Q7WXL1_CICAR</name>
<dbReference type="SUPFAM" id="SSF57756">
    <property type="entry name" value="Retrovirus zinc finger-like domains"/>
    <property type="match status" value="1"/>
</dbReference>
<feature type="domain" description="CCHC-type" evidence="10">
    <location>
        <begin position="265"/>
        <end position="279"/>
    </location>
</feature>
<dbReference type="Gene3D" id="3.30.70.270">
    <property type="match status" value="1"/>
</dbReference>
<evidence type="ECO:0000313" key="12">
    <source>
        <dbReference type="RefSeq" id="XP_027186429.1"/>
    </source>
</evidence>
<keyword evidence="8" id="KW-0863">Zinc-finger</keyword>
<dbReference type="Gene3D" id="2.40.70.10">
    <property type="entry name" value="Acid Proteases"/>
    <property type="match status" value="1"/>
</dbReference>
<evidence type="ECO:0000313" key="11">
    <source>
        <dbReference type="Proteomes" id="UP000087171"/>
    </source>
</evidence>
<dbReference type="GO" id="GO:0004519">
    <property type="term" value="F:endonuclease activity"/>
    <property type="evidence" value="ECO:0007669"/>
    <property type="project" value="UniProtKB-KW"/>
</dbReference>
<dbReference type="Proteomes" id="UP000087171">
    <property type="component" value="Unplaced"/>
</dbReference>
<evidence type="ECO:0000256" key="7">
    <source>
        <dbReference type="ARBA" id="ARBA00022918"/>
    </source>
</evidence>
<dbReference type="InterPro" id="IPR043128">
    <property type="entry name" value="Rev_trsase/Diguanyl_cyclase"/>
</dbReference>
<keyword evidence="11" id="KW-1185">Reference proteome</keyword>
<keyword evidence="4" id="KW-0540">Nuclease</keyword>
<dbReference type="PROSITE" id="PS50158">
    <property type="entry name" value="ZF_CCHC"/>
    <property type="match status" value="1"/>
</dbReference>
<dbReference type="PANTHER" id="PTHR15503:SF45">
    <property type="entry name" value="RNA-DIRECTED DNA POLYMERASE HOMOLOG"/>
    <property type="match status" value="1"/>
</dbReference>
<evidence type="ECO:0000256" key="2">
    <source>
        <dbReference type="ARBA" id="ARBA00022679"/>
    </source>
</evidence>
<dbReference type="AlphaFoldDB" id="A0A3Q7WXL1"/>
<keyword evidence="2" id="KW-0808">Transferase</keyword>
<dbReference type="InterPro" id="IPR021109">
    <property type="entry name" value="Peptidase_aspartic_dom_sf"/>
</dbReference>
<dbReference type="GO" id="GO:0004190">
    <property type="term" value="F:aspartic-type endopeptidase activity"/>
    <property type="evidence" value="ECO:0007669"/>
    <property type="project" value="InterPro"/>
</dbReference>
<dbReference type="InterPro" id="IPR005162">
    <property type="entry name" value="Retrotrans_gag_dom"/>
</dbReference>
<evidence type="ECO:0000256" key="3">
    <source>
        <dbReference type="ARBA" id="ARBA00022695"/>
    </source>
</evidence>
<protein>
    <submittedName>
        <fullName evidence="12">Uncharacterized protein LOC113784429</fullName>
    </submittedName>
</protein>
<dbReference type="Pfam" id="PF03732">
    <property type="entry name" value="Retrotrans_gag"/>
    <property type="match status" value="1"/>
</dbReference>
<proteinExistence type="predicted"/>
<dbReference type="PROSITE" id="PS00141">
    <property type="entry name" value="ASP_PROTEASE"/>
    <property type="match status" value="1"/>
</dbReference>
<reference evidence="12" key="1">
    <citation type="submission" date="2025-08" db="UniProtKB">
        <authorList>
            <consortium name="RefSeq"/>
        </authorList>
    </citation>
    <scope>IDENTIFICATION</scope>
    <source>
        <tissue evidence="12">Etiolated seedlings</tissue>
    </source>
</reference>
<dbReference type="GO" id="GO:0008270">
    <property type="term" value="F:zinc ion binding"/>
    <property type="evidence" value="ECO:0007669"/>
    <property type="project" value="UniProtKB-KW"/>
</dbReference>
<dbReference type="GO" id="GO:0006508">
    <property type="term" value="P:proteolysis"/>
    <property type="evidence" value="ECO:0007669"/>
    <property type="project" value="UniProtKB-KW"/>
</dbReference>
<accession>A0A3Q7WXL1</accession>
<keyword evidence="8" id="KW-0479">Metal-binding</keyword>
<keyword evidence="8" id="KW-0862">Zinc</keyword>
<keyword evidence="1" id="KW-0645">Protease</keyword>
<keyword evidence="6" id="KW-0378">Hydrolase</keyword>
<gene>
    <name evidence="12" type="primary">LOC113784429</name>
</gene>
<dbReference type="RefSeq" id="XP_027186429.1">
    <property type="nucleotide sequence ID" value="XM_027330628.1"/>
</dbReference>
<keyword evidence="3" id="KW-0548">Nucleotidyltransferase</keyword>
<dbReference type="InterPro" id="IPR036875">
    <property type="entry name" value="Znf_CCHC_sf"/>
</dbReference>
<evidence type="ECO:0000256" key="5">
    <source>
        <dbReference type="ARBA" id="ARBA00022759"/>
    </source>
</evidence>
<sequence>MAEGSKRNLAPEDSMTPSPTVEPWERIMEAIQMQATATHNLGSHNPSEAKAWLDEIKKAFEVVPRTDEQKVAFFAHLLKGGAEYWWRSAKTYLQTQGTHMNWEQFEVAFLDKYYPKSARRQKELEFVHMQQGDMSIAEYVAKFEELVRFSPHAQYAPTEEWKINQFEWGLRPEIRGNIGHMELTNYSTLVHKSYIVEDNLKKVQEERQVKWQQKKESEKFGQQLKVKTPQGIGKQVQTSSSPRTKKFLKCGRDHGGECLVGKQVCYYCKQPGHMAPFCPIRQKQAESNPNKCNTGRVFAISAKKGMNHNLITDIGFINEIPLIVMFDTGASHSFISSDFVLQHNLPVLEMPFPLVVSTASKNSIETSVVCHQCPITLYDRFFLINLVCFPLKGLDIILGMDWMSDHLVTLICHGRKVIIPPGIPQPEETKYRSLTNNSLLFQCLTNGFQGVLLLLSSNSGSEMDLSNIPVVSEFEDVFPEDVTSLPPKREIEFSIDLVPGTGLISIAPYRISPLELSELKNQLEDLITKQFIRPSVSPWGAPVLLVKKKDGSMRLCIDYRKLNKVTIKNKYHLPRIDDLLDQLGGATVFSKIDLRSGYHQIRIKSEDVPKTAFRTRCGHYEFFVMPFGVTNAPAVFMDYMNRIFKP</sequence>